<evidence type="ECO:0000313" key="3">
    <source>
        <dbReference type="Proteomes" id="UP000278566"/>
    </source>
</evidence>
<dbReference type="EMBL" id="RRZO01000068">
    <property type="protein sequence ID" value="RRN48780.1"/>
    <property type="molecule type" value="Genomic_DNA"/>
</dbReference>
<evidence type="ECO:0000313" key="2">
    <source>
        <dbReference type="EMBL" id="RRN48780.1"/>
    </source>
</evidence>
<evidence type="ECO:0000256" key="1">
    <source>
        <dbReference type="SAM" id="Phobius"/>
    </source>
</evidence>
<reference evidence="2 3" key="1">
    <citation type="submission" date="2018-11" db="EMBL/GenBank/DDBJ databases">
        <title>Changes in penicillin susceptibility of Streptococcus suis isolates by amino acid alterations in the penicillin-binding protein.</title>
        <authorList>
            <person name="Niemann L."/>
            <person name="Eichhorn I."/>
        </authorList>
    </citation>
    <scope>NUCLEOTIDE SEQUENCE [LARGE SCALE GENOMIC DNA]</scope>
    <source>
        <strain evidence="2 3">IMT40738</strain>
    </source>
</reference>
<name>A0A3R8LXK6_STRSU</name>
<protein>
    <submittedName>
        <fullName evidence="2">Uncharacterized protein</fullName>
    </submittedName>
</protein>
<keyword evidence="1" id="KW-0472">Membrane</keyword>
<dbReference type="AlphaFoldDB" id="A0A3R8LXK6"/>
<organism evidence="2 3">
    <name type="scientific">Streptococcus suis</name>
    <dbReference type="NCBI Taxonomy" id="1307"/>
    <lineage>
        <taxon>Bacteria</taxon>
        <taxon>Bacillati</taxon>
        <taxon>Bacillota</taxon>
        <taxon>Bacilli</taxon>
        <taxon>Lactobacillales</taxon>
        <taxon>Streptococcaceae</taxon>
        <taxon>Streptococcus</taxon>
    </lineage>
</organism>
<keyword evidence="1" id="KW-1133">Transmembrane helix</keyword>
<accession>A0A3R8LXK6</accession>
<comment type="caution">
    <text evidence="2">The sequence shown here is derived from an EMBL/GenBank/DDBJ whole genome shotgun (WGS) entry which is preliminary data.</text>
</comment>
<dbReference type="RefSeq" id="WP_024377420.1">
    <property type="nucleotide sequence ID" value="NZ_JARASS010000006.1"/>
</dbReference>
<sequence>MAQPLFYFLLGVGTSLLALCLFGAYLEYSDKDQEAEDVEAEPVYSEEEIALANFLQDKQAVNEAYLSAQAQLLKQLRKS</sequence>
<feature type="transmembrane region" description="Helical" evidence="1">
    <location>
        <begin position="6"/>
        <end position="26"/>
    </location>
</feature>
<dbReference type="Proteomes" id="UP000278566">
    <property type="component" value="Unassembled WGS sequence"/>
</dbReference>
<gene>
    <name evidence="2" type="ORF">EI220_10735</name>
</gene>
<keyword evidence="1" id="KW-0812">Transmembrane</keyword>
<proteinExistence type="predicted"/>